<evidence type="ECO:0000313" key="6">
    <source>
        <dbReference type="Proteomes" id="UP000001565"/>
    </source>
</evidence>
<dbReference type="InterPro" id="IPR000836">
    <property type="entry name" value="PRTase_dom"/>
</dbReference>
<evidence type="ECO:0000256" key="1">
    <source>
        <dbReference type="ARBA" id="ARBA00008007"/>
    </source>
</evidence>
<protein>
    <submittedName>
        <fullName evidence="5">Competence protein F</fullName>
    </submittedName>
</protein>
<dbReference type="Gene3D" id="3.40.50.2020">
    <property type="match status" value="1"/>
</dbReference>
<evidence type="ECO:0000313" key="5">
    <source>
        <dbReference type="EMBL" id="CAM79923.1"/>
    </source>
</evidence>
<dbReference type="PANTHER" id="PTHR47505">
    <property type="entry name" value="DNA UTILIZATION PROTEIN YHGH"/>
    <property type="match status" value="1"/>
</dbReference>
<reference evidence="5 6" key="1">
    <citation type="journal article" date="2007" name="Proc. Natl. Acad. Sci. U.S.A.">
        <title>The Orientia tsutsugamushi genome reveals massive proliferation of conjugative type IV secretion system and host-cell interaction genes.</title>
        <authorList>
            <person name="Cho N.-H."/>
            <person name="Kim H.-R."/>
            <person name="Lee J.-H."/>
            <person name="Kim S.-Y."/>
            <person name="Kim J."/>
            <person name="Cha S."/>
            <person name="Kim S.-Y."/>
            <person name="Darby A.C."/>
            <person name="Fuxelius H.-H."/>
            <person name="Yin J."/>
            <person name="Kim J.H."/>
            <person name="Kim J."/>
            <person name="Lee S.J."/>
            <person name="Koh Y.-S."/>
            <person name="Jang W.-J."/>
            <person name="Park K.-H."/>
            <person name="Andersson S.G.E."/>
            <person name="Choi M.-S."/>
            <person name="Kim I.-S."/>
        </authorList>
    </citation>
    <scope>NUCLEOTIDE SEQUENCE [LARGE SCALE GENOMIC DNA]</scope>
    <source>
        <strain evidence="5 6">Boryong</strain>
    </source>
</reference>
<evidence type="ECO:0000259" key="4">
    <source>
        <dbReference type="Pfam" id="PF18912"/>
    </source>
</evidence>
<dbReference type="Pfam" id="PF18912">
    <property type="entry name" value="DZR_2"/>
    <property type="match status" value="1"/>
</dbReference>
<gene>
    <name evidence="5" type="primary">comF</name>
    <name evidence="5" type="ordered locus">OTBS_0857</name>
</gene>
<dbReference type="Proteomes" id="UP000001565">
    <property type="component" value="Chromosome"/>
</dbReference>
<dbReference type="KEGG" id="ots:OTBS_0857"/>
<dbReference type="RefSeq" id="WP_011944681.1">
    <property type="nucleotide sequence ID" value="NC_009488.1"/>
</dbReference>
<sequence length="249" mass="28528">MMFSLISSWLQIIIYPLIILLNYFFPRQCLTCQQLIQSALPAGLCSTCWNKINFITLPFCQKCGRALPYDYGADVICLKCCHAVPNYELARALLIFNEDSKFLIHAFKYYDKPLIAMMLAQLLYVRYQYNILSADYIIPVPIHRFKLLLRGYNQAQVLGKYLSDIAKLPIKSNILIKYKWTKSQTKLTKKERIKNISGSFKINNSEIIKNKKIILLDDVVTTGTTVNLCAKLLKNAGAKSVFVLCIAYT</sequence>
<dbReference type="SUPFAM" id="SSF53271">
    <property type="entry name" value="PRTase-like"/>
    <property type="match status" value="1"/>
</dbReference>
<dbReference type="eggNOG" id="COG1040">
    <property type="taxonomic scope" value="Bacteria"/>
</dbReference>
<dbReference type="PANTHER" id="PTHR47505:SF1">
    <property type="entry name" value="DNA UTILIZATION PROTEIN YHGH"/>
    <property type="match status" value="1"/>
</dbReference>
<organism evidence="5 6">
    <name type="scientific">Orientia tsutsugamushi (strain Boryong)</name>
    <name type="common">Rickettsia tsutsugamushi</name>
    <dbReference type="NCBI Taxonomy" id="357244"/>
    <lineage>
        <taxon>Bacteria</taxon>
        <taxon>Pseudomonadati</taxon>
        <taxon>Pseudomonadota</taxon>
        <taxon>Alphaproteobacteria</taxon>
        <taxon>Rickettsiales</taxon>
        <taxon>Rickettsiaceae</taxon>
        <taxon>Rickettsieae</taxon>
        <taxon>Orientia</taxon>
    </lineage>
</organism>
<feature type="domain" description="Phosphoribosyltransferase" evidence="3">
    <location>
        <begin position="187"/>
        <end position="246"/>
    </location>
</feature>
<comment type="similarity">
    <text evidence="1">Belongs to the ComF/GntX family.</text>
</comment>
<proteinExistence type="inferred from homology"/>
<evidence type="ECO:0000256" key="2">
    <source>
        <dbReference type="SAM" id="Phobius"/>
    </source>
</evidence>
<keyword evidence="2" id="KW-0812">Transmembrane</keyword>
<dbReference type="AlphaFoldDB" id="A5CDI2"/>
<keyword evidence="2" id="KW-1133">Transmembrane helix</keyword>
<feature type="transmembrane region" description="Helical" evidence="2">
    <location>
        <begin position="6"/>
        <end position="25"/>
    </location>
</feature>
<name>A5CDI2_ORITB</name>
<accession>A5CDI2</accession>
<evidence type="ECO:0000259" key="3">
    <source>
        <dbReference type="Pfam" id="PF00156"/>
    </source>
</evidence>
<dbReference type="InterPro" id="IPR029057">
    <property type="entry name" value="PRTase-like"/>
</dbReference>
<dbReference type="Pfam" id="PF00156">
    <property type="entry name" value="Pribosyltran"/>
    <property type="match status" value="1"/>
</dbReference>
<dbReference type="InterPro" id="IPR044005">
    <property type="entry name" value="DZR_2"/>
</dbReference>
<dbReference type="InterPro" id="IPR051910">
    <property type="entry name" value="ComF/GntX_DNA_util-trans"/>
</dbReference>
<dbReference type="EMBL" id="AM494475">
    <property type="protein sequence ID" value="CAM79923.1"/>
    <property type="molecule type" value="Genomic_DNA"/>
</dbReference>
<feature type="domain" description="Double zinc ribbon" evidence="4">
    <location>
        <begin position="20"/>
        <end position="80"/>
    </location>
</feature>
<keyword evidence="2" id="KW-0472">Membrane</keyword>
<dbReference type="CDD" id="cd06223">
    <property type="entry name" value="PRTases_typeI"/>
    <property type="match status" value="1"/>
</dbReference>
<dbReference type="HOGENOM" id="CLU_054549_0_0_5"/>